<comment type="function">
    <text evidence="6">Catalyzes the glycosylation of 4,4'-diaponeurosporenoate, i.e. the esterification of glucose at the C1'' position with the carboxyl group of 4,4'-diaponeurosporenic acid, to form glycosyl-4,4'-diaponeurosporenoate. This is a step in the biosynthesis of staphyloxanthin, an orange pigment present in most staphylococci strains.</text>
</comment>
<evidence type="ECO:0000256" key="7">
    <source>
        <dbReference type="ARBA" id="ARBA00037904"/>
    </source>
</evidence>
<dbReference type="eggNOG" id="COG1215">
    <property type="taxonomic scope" value="Bacteria"/>
</dbReference>
<proteinExistence type="inferred from homology"/>
<dbReference type="RefSeq" id="WP_005170330.1">
    <property type="nucleotide sequence ID" value="NZ_BANR01000003.1"/>
</dbReference>
<evidence type="ECO:0000256" key="3">
    <source>
        <dbReference type="ARBA" id="ARBA00022676"/>
    </source>
</evidence>
<evidence type="ECO:0000256" key="8">
    <source>
        <dbReference type="ARBA" id="ARBA00038120"/>
    </source>
</evidence>
<keyword evidence="12" id="KW-1185">Reference proteome</keyword>
<dbReference type="GO" id="GO:0005886">
    <property type="term" value="C:plasma membrane"/>
    <property type="evidence" value="ECO:0007669"/>
    <property type="project" value="UniProtKB-SubCell"/>
</dbReference>
<comment type="pathway">
    <text evidence="7">Carotenoid biosynthesis; staphyloxanthin biosynthesis; staphyloxanthin from farnesyl diphosphate: step 4/5.</text>
</comment>
<accession>L7KFJ7</accession>
<evidence type="ECO:0000256" key="6">
    <source>
        <dbReference type="ARBA" id="ARBA00037281"/>
    </source>
</evidence>
<dbReference type="Gene3D" id="3.90.550.10">
    <property type="entry name" value="Spore Coat Polysaccharide Biosynthesis Protein SpsA, Chain A"/>
    <property type="match status" value="1"/>
</dbReference>
<evidence type="ECO:0000256" key="9">
    <source>
        <dbReference type="ARBA" id="ARBA00040345"/>
    </source>
</evidence>
<dbReference type="AlphaFoldDB" id="L7KFJ7"/>
<evidence type="ECO:0000256" key="5">
    <source>
        <dbReference type="ARBA" id="ARBA00023136"/>
    </source>
</evidence>
<dbReference type="SUPFAM" id="SSF53448">
    <property type="entry name" value="Nucleotide-diphospho-sugar transferases"/>
    <property type="match status" value="1"/>
</dbReference>
<sequence>MTISLVIPAFNEQDNIASCLDHALAQSPPFDEIIVVDNTSTDDTLVIAQRYAADHPGIRVIEERRRGVAFARRTGFDSAHGDIIGRVDADVRMSPGWTQSVSDSLSDGRWAAVTGVTMFYDAPAQDAFTAAFLWTMRIQGKGNGGPTPAIIGGSMGIRGDAWARVRDSVVAHDLPGTHEDQVISQALRDAGLTMYFNPSMHALTSPRRALIPPPKNLRSLATGIATAAKSGHYVDATLRTVAAPFNFLFLTILWLIIRPWDPIAEKWRPARLFTTSHDRASPIT</sequence>
<dbReference type="Proteomes" id="UP000010988">
    <property type="component" value="Unassembled WGS sequence"/>
</dbReference>
<comment type="similarity">
    <text evidence="8">Belongs to the glycosyltransferase 2 family. CrtQ subfamily.</text>
</comment>
<dbReference type="OrthoDB" id="9802632at2"/>
<dbReference type="GO" id="GO:0016757">
    <property type="term" value="F:glycosyltransferase activity"/>
    <property type="evidence" value="ECO:0007669"/>
    <property type="project" value="UniProtKB-KW"/>
</dbReference>
<dbReference type="CDD" id="cd00761">
    <property type="entry name" value="Glyco_tranf_GTA_type"/>
    <property type="match status" value="1"/>
</dbReference>
<gene>
    <name evidence="11" type="ORF">GOACH_03_02940</name>
</gene>
<evidence type="ECO:0000313" key="12">
    <source>
        <dbReference type="Proteomes" id="UP000010988"/>
    </source>
</evidence>
<evidence type="ECO:0000259" key="10">
    <source>
        <dbReference type="Pfam" id="PF00535"/>
    </source>
</evidence>
<dbReference type="EMBL" id="BANR01000003">
    <property type="protein sequence ID" value="GAC47276.1"/>
    <property type="molecule type" value="Genomic_DNA"/>
</dbReference>
<evidence type="ECO:0000256" key="4">
    <source>
        <dbReference type="ARBA" id="ARBA00022679"/>
    </source>
</evidence>
<keyword evidence="3" id="KW-0328">Glycosyltransferase</keyword>
<dbReference type="PANTHER" id="PTHR43646:SF2">
    <property type="entry name" value="GLYCOSYLTRANSFERASE 2-LIKE DOMAIN-CONTAINING PROTEIN"/>
    <property type="match status" value="1"/>
</dbReference>
<keyword evidence="5" id="KW-0472">Membrane</keyword>
<dbReference type="InterPro" id="IPR029044">
    <property type="entry name" value="Nucleotide-diphossugar_trans"/>
</dbReference>
<dbReference type="InterPro" id="IPR001173">
    <property type="entry name" value="Glyco_trans_2-like"/>
</dbReference>
<reference evidence="11 12" key="1">
    <citation type="submission" date="2012-12" db="EMBL/GenBank/DDBJ databases">
        <title>Whole genome shotgun sequence of Gordonia aichiensis NBRC 108223.</title>
        <authorList>
            <person name="Isaki-Nakamura S."/>
            <person name="Hosoyama A."/>
            <person name="Tsuchikane K."/>
            <person name="Ando Y."/>
            <person name="Baba S."/>
            <person name="Ohji S."/>
            <person name="Hamada M."/>
            <person name="Tamura T."/>
            <person name="Yamazoe A."/>
            <person name="Yamazaki S."/>
            <person name="Fujita N."/>
        </authorList>
    </citation>
    <scope>NUCLEOTIDE SEQUENCE [LARGE SCALE GENOMIC DNA]</scope>
    <source>
        <strain evidence="11 12">NBRC 108223</strain>
    </source>
</reference>
<feature type="domain" description="Glycosyltransferase 2-like" evidence="10">
    <location>
        <begin position="4"/>
        <end position="124"/>
    </location>
</feature>
<evidence type="ECO:0000256" key="1">
    <source>
        <dbReference type="ARBA" id="ARBA00004236"/>
    </source>
</evidence>
<comment type="caution">
    <text evidence="11">The sequence shown here is derived from an EMBL/GenBank/DDBJ whole genome shotgun (WGS) entry which is preliminary data.</text>
</comment>
<dbReference type="PANTHER" id="PTHR43646">
    <property type="entry name" value="GLYCOSYLTRANSFERASE"/>
    <property type="match status" value="1"/>
</dbReference>
<dbReference type="Pfam" id="PF00535">
    <property type="entry name" value="Glycos_transf_2"/>
    <property type="match status" value="1"/>
</dbReference>
<organism evidence="11 12">
    <name type="scientific">Gordonia aichiensis NBRC 108223</name>
    <dbReference type="NCBI Taxonomy" id="1220583"/>
    <lineage>
        <taxon>Bacteria</taxon>
        <taxon>Bacillati</taxon>
        <taxon>Actinomycetota</taxon>
        <taxon>Actinomycetes</taxon>
        <taxon>Mycobacteriales</taxon>
        <taxon>Gordoniaceae</taxon>
        <taxon>Gordonia</taxon>
    </lineage>
</organism>
<keyword evidence="4 11" id="KW-0808">Transferase</keyword>
<name>L7KFJ7_9ACTN</name>
<keyword evidence="2" id="KW-1003">Cell membrane</keyword>
<dbReference type="STRING" id="1220583.GOACH_03_02940"/>
<comment type="subcellular location">
    <subcellularLocation>
        <location evidence="1">Cell membrane</location>
    </subcellularLocation>
</comment>
<evidence type="ECO:0000256" key="2">
    <source>
        <dbReference type="ARBA" id="ARBA00022475"/>
    </source>
</evidence>
<evidence type="ECO:0000313" key="11">
    <source>
        <dbReference type="EMBL" id="GAC47276.1"/>
    </source>
</evidence>
<protein>
    <recommendedName>
        <fullName evidence="9">4,4'-diaponeurosporenoate glycosyltransferase</fullName>
    </recommendedName>
</protein>